<reference evidence="4" key="1">
    <citation type="journal article" date="2021" name="Nat. Commun.">
        <title>Genetic determinants of endophytism in the Arabidopsis root mycobiome.</title>
        <authorList>
            <person name="Mesny F."/>
            <person name="Miyauchi S."/>
            <person name="Thiergart T."/>
            <person name="Pickel B."/>
            <person name="Atanasova L."/>
            <person name="Karlsson M."/>
            <person name="Huettel B."/>
            <person name="Barry K.W."/>
            <person name="Haridas S."/>
            <person name="Chen C."/>
            <person name="Bauer D."/>
            <person name="Andreopoulos W."/>
            <person name="Pangilinan J."/>
            <person name="LaButti K."/>
            <person name="Riley R."/>
            <person name="Lipzen A."/>
            <person name="Clum A."/>
            <person name="Drula E."/>
            <person name="Henrissat B."/>
            <person name="Kohler A."/>
            <person name="Grigoriev I.V."/>
            <person name="Martin F.M."/>
            <person name="Hacquard S."/>
        </authorList>
    </citation>
    <scope>NUCLEOTIDE SEQUENCE</scope>
    <source>
        <strain evidence="4">MPI-CAGE-CH-0243</strain>
    </source>
</reference>
<dbReference type="GO" id="GO:0008270">
    <property type="term" value="F:zinc ion binding"/>
    <property type="evidence" value="ECO:0007669"/>
    <property type="project" value="InterPro"/>
</dbReference>
<feature type="compositionally biased region" description="Basic and acidic residues" evidence="2">
    <location>
        <begin position="93"/>
        <end position="104"/>
    </location>
</feature>
<dbReference type="OrthoDB" id="4475584at2759"/>
<dbReference type="PROSITE" id="PS00463">
    <property type="entry name" value="ZN2_CY6_FUNGAL_1"/>
    <property type="match status" value="1"/>
</dbReference>
<dbReference type="Proteomes" id="UP000700596">
    <property type="component" value="Unassembled WGS sequence"/>
</dbReference>
<dbReference type="AlphaFoldDB" id="A0A9P9IHS6"/>
<dbReference type="GO" id="GO:0000976">
    <property type="term" value="F:transcription cis-regulatory region binding"/>
    <property type="evidence" value="ECO:0007669"/>
    <property type="project" value="TreeGrafter"/>
</dbReference>
<dbReference type="EMBL" id="JAGMWT010000010">
    <property type="protein sequence ID" value="KAH7121096.1"/>
    <property type="molecule type" value="Genomic_DNA"/>
</dbReference>
<dbReference type="GO" id="GO:0005634">
    <property type="term" value="C:nucleus"/>
    <property type="evidence" value="ECO:0007669"/>
    <property type="project" value="TreeGrafter"/>
</dbReference>
<evidence type="ECO:0000256" key="2">
    <source>
        <dbReference type="SAM" id="MobiDB-lite"/>
    </source>
</evidence>
<dbReference type="SMART" id="SM00066">
    <property type="entry name" value="GAL4"/>
    <property type="match status" value="1"/>
</dbReference>
<dbReference type="PANTHER" id="PTHR37534">
    <property type="entry name" value="TRANSCRIPTIONAL ACTIVATOR PROTEIN UGA3"/>
    <property type="match status" value="1"/>
</dbReference>
<dbReference type="PROSITE" id="PS50048">
    <property type="entry name" value="ZN2_CY6_FUNGAL_2"/>
    <property type="match status" value="1"/>
</dbReference>
<dbReference type="Gene3D" id="4.10.240.10">
    <property type="entry name" value="Zn(2)-C6 fungal-type DNA-binding domain"/>
    <property type="match status" value="1"/>
</dbReference>
<dbReference type="InterPro" id="IPR001138">
    <property type="entry name" value="Zn2Cys6_DnaBD"/>
</dbReference>
<keyword evidence="5" id="KW-1185">Reference proteome</keyword>
<evidence type="ECO:0000313" key="4">
    <source>
        <dbReference type="EMBL" id="KAH7121096.1"/>
    </source>
</evidence>
<sequence length="546" mass="60763">MEVVAQPDGADNPSQSRPKRSRTGCLTCRTRRRKCDEGKPNCQNCVGKGFQCQYPATFQILGRNNFTPEVATNVNYKNLRVCTFISNEADKKTLAESPSEESKDGSAQPNHLSPTALLETVQNPDNVRMQDESPGQGIQAVDNYEFALHGLLALGNANTSTRAEDAGMSPGLAPILSPESDQLRNMGIPLSQHPQNMLNSRTRSNSEQNIQAWQSTEFAGQDVIPQERILQLLRHYRYEIAPFLDIGDSKQCFGCEVMQLSTESDPISYGLLALADACLSTREARNAGEVVHKIDLMTDALQQSANETDVVHGALLSTLATVRRAVTNLDQFLYQVENIDIVSDIAEAVVSQIEHRPLASAIFWLLARFQLSAGLAASSPVNIRFPFAPTNSRLTTSSISESYWLQCSNQVVTLCLDIFVFCNGDDNKRIESRYGHNRVDAWANLVRILEELYNSRSQELQAVVELYPRDGNHTEDEFPTLVFTSGAAILLNQLCHTGMMLLLQNKPRFTTQRSSSSPFIIQGLTGWDIGHHLETLREEWRLAEGW</sequence>
<dbReference type="PANTHER" id="PTHR37534:SF9">
    <property type="entry name" value="ZN(II)2CYS6 TRANSCRIPTION FACTOR (EUROFUNG)"/>
    <property type="match status" value="1"/>
</dbReference>
<feature type="region of interest" description="Disordered" evidence="2">
    <location>
        <begin position="1"/>
        <end position="23"/>
    </location>
</feature>
<dbReference type="Pfam" id="PF00172">
    <property type="entry name" value="Zn_clus"/>
    <property type="match status" value="1"/>
</dbReference>
<name>A0A9P9IHS6_9PLEO</name>
<dbReference type="GO" id="GO:0045944">
    <property type="term" value="P:positive regulation of transcription by RNA polymerase II"/>
    <property type="evidence" value="ECO:0007669"/>
    <property type="project" value="TreeGrafter"/>
</dbReference>
<organism evidence="4 5">
    <name type="scientific">Dendryphion nanum</name>
    <dbReference type="NCBI Taxonomy" id="256645"/>
    <lineage>
        <taxon>Eukaryota</taxon>
        <taxon>Fungi</taxon>
        <taxon>Dikarya</taxon>
        <taxon>Ascomycota</taxon>
        <taxon>Pezizomycotina</taxon>
        <taxon>Dothideomycetes</taxon>
        <taxon>Pleosporomycetidae</taxon>
        <taxon>Pleosporales</taxon>
        <taxon>Torulaceae</taxon>
        <taxon>Dendryphion</taxon>
    </lineage>
</organism>
<keyword evidence="1" id="KW-0539">Nucleus</keyword>
<feature type="region of interest" description="Disordered" evidence="2">
    <location>
        <begin position="93"/>
        <end position="112"/>
    </location>
</feature>
<comment type="caution">
    <text evidence="4">The sequence shown here is derived from an EMBL/GenBank/DDBJ whole genome shotgun (WGS) entry which is preliminary data.</text>
</comment>
<proteinExistence type="predicted"/>
<dbReference type="InterPro" id="IPR036864">
    <property type="entry name" value="Zn2-C6_fun-type_DNA-bd_sf"/>
</dbReference>
<dbReference type="SUPFAM" id="SSF57701">
    <property type="entry name" value="Zn2/Cys6 DNA-binding domain"/>
    <property type="match status" value="1"/>
</dbReference>
<dbReference type="CDD" id="cd00067">
    <property type="entry name" value="GAL4"/>
    <property type="match status" value="1"/>
</dbReference>
<evidence type="ECO:0000256" key="1">
    <source>
        <dbReference type="ARBA" id="ARBA00023242"/>
    </source>
</evidence>
<evidence type="ECO:0000313" key="5">
    <source>
        <dbReference type="Proteomes" id="UP000700596"/>
    </source>
</evidence>
<dbReference type="GO" id="GO:0000981">
    <property type="term" value="F:DNA-binding transcription factor activity, RNA polymerase II-specific"/>
    <property type="evidence" value="ECO:0007669"/>
    <property type="project" value="InterPro"/>
</dbReference>
<evidence type="ECO:0000259" key="3">
    <source>
        <dbReference type="PROSITE" id="PS50048"/>
    </source>
</evidence>
<feature type="domain" description="Zn(2)-C6 fungal-type" evidence="3">
    <location>
        <begin position="24"/>
        <end position="54"/>
    </location>
</feature>
<protein>
    <recommendedName>
        <fullName evidence="3">Zn(2)-C6 fungal-type domain-containing protein</fullName>
    </recommendedName>
</protein>
<gene>
    <name evidence="4" type="ORF">B0J11DRAFT_438906</name>
</gene>
<accession>A0A9P9IHS6</accession>